<name>A0ABV4TDV2_9FLAO</name>
<comment type="caution">
    <text evidence="2">The sequence shown here is derived from an EMBL/GenBank/DDBJ whole genome shotgun (WGS) entry which is preliminary data.</text>
</comment>
<reference evidence="2 3" key="1">
    <citation type="submission" date="2024-04" db="EMBL/GenBank/DDBJ databases">
        <title>New Clade of Flavobacterium.</title>
        <authorList>
            <person name="Matos L."/>
            <person name="Proenca D.N."/>
            <person name="Fransisco R.M."/>
            <person name="Chung A.P."/>
            <person name="Maccario L."/>
            <person name="Sorensen S.J."/>
            <person name="Morais P.V."/>
        </authorList>
    </citation>
    <scope>NUCLEOTIDE SEQUENCE [LARGE SCALE GENOMIC DNA]</scope>
    <source>
        <strain evidence="2 3">FZUC8N2.13</strain>
    </source>
</reference>
<organism evidence="2 3">
    <name type="scientific">Flavobacterium zubiriense</name>
    <dbReference type="NCBI Taxonomy" id="3138075"/>
    <lineage>
        <taxon>Bacteria</taxon>
        <taxon>Pseudomonadati</taxon>
        <taxon>Bacteroidota</taxon>
        <taxon>Flavobacteriia</taxon>
        <taxon>Flavobacteriales</taxon>
        <taxon>Flavobacteriaceae</taxon>
        <taxon>Flavobacterium</taxon>
    </lineage>
</organism>
<keyword evidence="3" id="KW-1185">Reference proteome</keyword>
<accession>A0ABV4TDV2</accession>
<dbReference type="RefSeq" id="WP_373406095.1">
    <property type="nucleotide sequence ID" value="NZ_JBCFQL010000006.1"/>
</dbReference>
<protein>
    <submittedName>
        <fullName evidence="2">Primase-helicase family protein</fullName>
    </submittedName>
</protein>
<evidence type="ECO:0000313" key="3">
    <source>
        <dbReference type="Proteomes" id="UP001574169"/>
    </source>
</evidence>
<sequence length="961" mass="111973">MSYVKDTDILDATNGGLEIITAYYPNALKVITKTARQFKIRESEKTASASLHQLQNGVWVVTDFGGDQKPRSGIQICMLEENISYAEACAILGARYNVKGAELQVYKPIIEKRPLAADETPKSYHFVYNETISEKELALLGPRVNEQHCNDFKLRSCKSFAYCKENETVVTTATEDFPILVFDFGNWQKIYQPNSFEKQYRFRYAGDKPKKHVFGWDLVKKQFNENKKKQENEQEDYSIEDETDDDSAPKRKYDPKVDAVFIISGGSDGINLWSFNKFPIWFNSESEHLDWSEYKELKSMAKDIYYVADLDNTGIKQAIAMGLKFLDIKLLFLPEKLKQFKDKRGNPCKDFKDYVEKFYFSDNANAFTSGFDKIIQNSLPFQFWTEGWNKTTKKTTYNMSNTRLYQFLNLMGFGRYETPDTKEGFIYIKKEGSIVKKLSPNDIENYVHSFLEERQMHPDLRDYIYNSPKLNERSLSKLPMVNVDFSDANKKEQYLFFTKKILKITATDITEHKQGEVDKYVWEDKIIDFPIKKGEAQFKISTDPEGNLDIEVLKKDNPYFNFMINASRVHWRKELEESFEKRPAAEADAYFKEHHFDIEGPNLSEDEIYEQKLHLINKIYCIGYLLHRFKDESKPWCVFAMDNKISETGESHGGSGKSVGLGSLDNILKRRFYIKGRDANVTKNDFIYHGVTEDTDFILIDDANQYLDFAFFYSEITGSLKVNPKNGQPYEIPFNDSPKFLITSNFTIRDDGPSTARRLLFCSFSDYYHENNNDEYKESRNIASDFGGRNLFSGFTEAEWNDYYNFCAQCIQFFLSHPNKISPPMDNVTKRSLRAEMGEAFEGWADGFFANKETNPGTLEEGDFKYLDQYFSKDFAFDDFIKTSKQMKWSVNKFKKAIKAYCQLHGYIFNPKDLHTQQGRILQKIEGKTQEVIFIRTIEQQEVIVDSDVKEYTNENEIFEK</sequence>
<gene>
    <name evidence="2" type="ORF">AAGV28_06935</name>
</gene>
<evidence type="ECO:0000313" key="2">
    <source>
        <dbReference type="EMBL" id="MFA9191102.1"/>
    </source>
</evidence>
<evidence type="ECO:0000256" key="1">
    <source>
        <dbReference type="SAM" id="MobiDB-lite"/>
    </source>
</evidence>
<proteinExistence type="predicted"/>
<dbReference type="Proteomes" id="UP001574169">
    <property type="component" value="Unassembled WGS sequence"/>
</dbReference>
<feature type="region of interest" description="Disordered" evidence="1">
    <location>
        <begin position="227"/>
        <end position="251"/>
    </location>
</feature>
<dbReference type="EMBL" id="JBCFQL010000006">
    <property type="protein sequence ID" value="MFA9191102.1"/>
    <property type="molecule type" value="Genomic_DNA"/>
</dbReference>
<feature type="compositionally biased region" description="Acidic residues" evidence="1">
    <location>
        <begin position="233"/>
        <end position="246"/>
    </location>
</feature>